<dbReference type="EMBL" id="LGUA01000061">
    <property type="protein sequence ID" value="OAX84627.1"/>
    <property type="molecule type" value="Genomic_DNA"/>
</dbReference>
<evidence type="ECO:0000313" key="3">
    <source>
        <dbReference type="Proteomes" id="UP000091918"/>
    </source>
</evidence>
<evidence type="ECO:0000313" key="2">
    <source>
        <dbReference type="EMBL" id="OAX84627.1"/>
    </source>
</evidence>
<dbReference type="AlphaFoldDB" id="A0A1B7P6U6"/>
<proteinExistence type="predicted"/>
<evidence type="ECO:0000256" key="1">
    <source>
        <dbReference type="SAM" id="MobiDB-lite"/>
    </source>
</evidence>
<feature type="region of interest" description="Disordered" evidence="1">
    <location>
        <begin position="1"/>
        <end position="37"/>
    </location>
</feature>
<sequence>MVSRASSSAAKSLKRAKSTSSVKSCRHTPPVPELINPQTVHYHAMAAASIAMKRSNQRSSMDLRGSCNASRSGDSEADAYSFRSSKARSIHFTAGDNAGTESQGRLINCPSYITSPNSDKTARNDTAFNTAVEEFTPQMNDFSVIEDSISSAPSSYRKLRKAKSMFSNRKLAMKSSDSSYSPFRSHMDSDSPEMGHLSRATLRRSKSFFGTEPAKHRKPQSGHRARRQQSS</sequence>
<feature type="region of interest" description="Disordered" evidence="1">
    <location>
        <begin position="53"/>
        <end position="75"/>
    </location>
</feature>
<dbReference type="Proteomes" id="UP000091918">
    <property type="component" value="Unassembled WGS sequence"/>
</dbReference>
<comment type="caution">
    <text evidence="2">The sequence shown here is derived from an EMBL/GenBank/DDBJ whole genome shotgun (WGS) entry which is preliminary data.</text>
</comment>
<dbReference type="STRING" id="1658172.A0A1B7P6U6"/>
<dbReference type="OrthoDB" id="9975114at2759"/>
<keyword evidence="3" id="KW-1185">Reference proteome</keyword>
<feature type="compositionally biased region" description="Low complexity" evidence="1">
    <location>
        <begin position="1"/>
        <end position="11"/>
    </location>
</feature>
<protein>
    <submittedName>
        <fullName evidence="2">Uncharacterized protein</fullName>
    </submittedName>
</protein>
<accession>A0A1B7P6U6</accession>
<organism evidence="2 3">
    <name type="scientific">Emergomyces africanus</name>
    <dbReference type="NCBI Taxonomy" id="1955775"/>
    <lineage>
        <taxon>Eukaryota</taxon>
        <taxon>Fungi</taxon>
        <taxon>Dikarya</taxon>
        <taxon>Ascomycota</taxon>
        <taxon>Pezizomycotina</taxon>
        <taxon>Eurotiomycetes</taxon>
        <taxon>Eurotiomycetidae</taxon>
        <taxon>Onygenales</taxon>
        <taxon>Ajellomycetaceae</taxon>
        <taxon>Emergomyces</taxon>
    </lineage>
</organism>
<reference evidence="2 3" key="1">
    <citation type="submission" date="2015-07" db="EMBL/GenBank/DDBJ databases">
        <title>Emmonsia species relationships and genome sequence.</title>
        <authorList>
            <person name="Cuomo C.A."/>
            <person name="Schwartz I.S."/>
            <person name="Kenyon C."/>
            <person name="de Hoog G.S."/>
            <person name="Govender N.P."/>
            <person name="Botha A."/>
            <person name="Moreno L."/>
            <person name="de Vries M."/>
            <person name="Munoz J.F."/>
            <person name="Stielow J.B."/>
        </authorList>
    </citation>
    <scope>NUCLEOTIDE SEQUENCE [LARGE SCALE GENOMIC DNA]</scope>
    <source>
        <strain evidence="2 3">CBS 136260</strain>
    </source>
</reference>
<feature type="compositionally biased region" description="Basic residues" evidence="1">
    <location>
        <begin position="215"/>
        <end position="231"/>
    </location>
</feature>
<name>A0A1B7P6U6_9EURO</name>
<feature type="region of interest" description="Disordered" evidence="1">
    <location>
        <begin position="170"/>
        <end position="231"/>
    </location>
</feature>
<gene>
    <name evidence="2" type="ORF">ACJ72_00991</name>
</gene>